<proteinExistence type="predicted"/>
<keyword evidence="2" id="KW-1185">Reference proteome</keyword>
<accession>A0AAD6WAR1</accession>
<evidence type="ECO:0000313" key="1">
    <source>
        <dbReference type="EMBL" id="KAJ7005572.1"/>
    </source>
</evidence>
<dbReference type="AlphaFoldDB" id="A0AAD6WAR1"/>
<comment type="caution">
    <text evidence="1">The sequence shown here is derived from an EMBL/GenBank/DDBJ whole genome shotgun (WGS) entry which is preliminary data.</text>
</comment>
<dbReference type="Proteomes" id="UP001164929">
    <property type="component" value="Chromosome 2"/>
</dbReference>
<dbReference type="EMBL" id="JAQIZT010000002">
    <property type="protein sequence ID" value="KAJ7005572.1"/>
    <property type="molecule type" value="Genomic_DNA"/>
</dbReference>
<reference evidence="1" key="1">
    <citation type="journal article" date="2023" name="Mol. Ecol. Resour.">
        <title>Chromosome-level genome assembly of a triploid poplar Populus alba 'Berolinensis'.</title>
        <authorList>
            <person name="Chen S."/>
            <person name="Yu Y."/>
            <person name="Wang X."/>
            <person name="Wang S."/>
            <person name="Zhang T."/>
            <person name="Zhou Y."/>
            <person name="He R."/>
            <person name="Meng N."/>
            <person name="Wang Y."/>
            <person name="Liu W."/>
            <person name="Liu Z."/>
            <person name="Liu J."/>
            <person name="Guo Q."/>
            <person name="Huang H."/>
            <person name="Sederoff R.R."/>
            <person name="Wang G."/>
            <person name="Qu G."/>
            <person name="Chen S."/>
        </authorList>
    </citation>
    <scope>NUCLEOTIDE SEQUENCE</scope>
    <source>
        <strain evidence="1">SC-2020</strain>
    </source>
</reference>
<protein>
    <submittedName>
        <fullName evidence="1">Uncharacterized protein</fullName>
    </submittedName>
</protein>
<name>A0AAD6WAR1_9ROSI</name>
<sequence>MGTQGSFRFLWTRATVARVWVHWGPNTPVMDHDCSTRHAIDLQRQDCNTELLPRKQMMFLFHDDVFATANYSRCISAVTSETI</sequence>
<gene>
    <name evidence="1" type="ORF">NC653_005022</name>
</gene>
<evidence type="ECO:0000313" key="2">
    <source>
        <dbReference type="Proteomes" id="UP001164929"/>
    </source>
</evidence>
<organism evidence="1 2">
    <name type="scientific">Populus alba x Populus x berolinensis</name>
    <dbReference type="NCBI Taxonomy" id="444605"/>
    <lineage>
        <taxon>Eukaryota</taxon>
        <taxon>Viridiplantae</taxon>
        <taxon>Streptophyta</taxon>
        <taxon>Embryophyta</taxon>
        <taxon>Tracheophyta</taxon>
        <taxon>Spermatophyta</taxon>
        <taxon>Magnoliopsida</taxon>
        <taxon>eudicotyledons</taxon>
        <taxon>Gunneridae</taxon>
        <taxon>Pentapetalae</taxon>
        <taxon>rosids</taxon>
        <taxon>fabids</taxon>
        <taxon>Malpighiales</taxon>
        <taxon>Salicaceae</taxon>
        <taxon>Saliceae</taxon>
        <taxon>Populus</taxon>
    </lineage>
</organism>